<protein>
    <recommendedName>
        <fullName evidence="3">Glycosyl hydrolase family 32 N-terminal domain-containing protein</fullName>
    </recommendedName>
</protein>
<dbReference type="SUPFAM" id="SSF75005">
    <property type="entry name" value="Arabinanase/levansucrase/invertase"/>
    <property type="match status" value="1"/>
</dbReference>
<dbReference type="OrthoDB" id="6315383at2"/>
<proteinExistence type="predicted"/>
<reference evidence="1 2" key="1">
    <citation type="journal article" date="2017" name="Int. J. Syst. Evol. Microbiol.">
        <title>Mucilaginibacterpsychrotolerans sp. nov., isolated from peatlands.</title>
        <authorList>
            <person name="Deng Y."/>
            <person name="Shen L."/>
            <person name="Xu B."/>
            <person name="Liu Y."/>
            <person name="Gu Z."/>
            <person name="Liu H."/>
            <person name="Zhou Y."/>
        </authorList>
    </citation>
    <scope>NUCLEOTIDE SEQUENCE [LARGE SCALE GENOMIC DNA]</scope>
    <source>
        <strain evidence="1 2">NH7-4</strain>
    </source>
</reference>
<gene>
    <name evidence="1" type="ORF">E2R66_26945</name>
</gene>
<evidence type="ECO:0000313" key="1">
    <source>
        <dbReference type="EMBL" id="TFF32166.1"/>
    </source>
</evidence>
<comment type="caution">
    <text evidence="1">The sequence shown here is derived from an EMBL/GenBank/DDBJ whole genome shotgun (WGS) entry which is preliminary data.</text>
</comment>
<dbReference type="Gene3D" id="2.115.10.20">
    <property type="entry name" value="Glycosyl hydrolase domain, family 43"/>
    <property type="match status" value="2"/>
</dbReference>
<evidence type="ECO:0000313" key="2">
    <source>
        <dbReference type="Proteomes" id="UP000297540"/>
    </source>
</evidence>
<dbReference type="RefSeq" id="WP_133236762.1">
    <property type="nucleotide sequence ID" value="NZ_SOZE01000052.1"/>
</dbReference>
<keyword evidence="2" id="KW-1185">Reference proteome</keyword>
<evidence type="ECO:0008006" key="3">
    <source>
        <dbReference type="Google" id="ProtNLM"/>
    </source>
</evidence>
<accession>A0A4Y8S2E2</accession>
<dbReference type="InterPro" id="IPR023296">
    <property type="entry name" value="Glyco_hydro_beta-prop_sf"/>
</dbReference>
<dbReference type="Proteomes" id="UP000297540">
    <property type="component" value="Unassembled WGS sequence"/>
</dbReference>
<organism evidence="1 2">
    <name type="scientific">Mucilaginibacter psychrotolerans</name>
    <dbReference type="NCBI Taxonomy" id="1524096"/>
    <lineage>
        <taxon>Bacteria</taxon>
        <taxon>Pseudomonadati</taxon>
        <taxon>Bacteroidota</taxon>
        <taxon>Sphingobacteriia</taxon>
        <taxon>Sphingobacteriales</taxon>
        <taxon>Sphingobacteriaceae</taxon>
        <taxon>Mucilaginibacter</taxon>
    </lineage>
</organism>
<name>A0A4Y8S2E2_9SPHI</name>
<dbReference type="AlphaFoldDB" id="A0A4Y8S2E2"/>
<sequence>MSVLPFLMFNGTVPTLRNRLMPITGIPKLLPSALGVGYKGVLEISIIQEFDGTFKIYFTGSDGTADDNCMYLATASDLEGTWSVNPVAIIGKGAGGAPAGRQANCSMVVKSNGFYYCYATNGYVNGTVYLYKSSDGITFTDLGQVINYSAVTGGAGCGNTSVYPFKVNGKYEMIVEILDSSSNIWKLHRFNSNSLESGWTFVNSLPYLQPDNAGAYCGAHHFYDNGLWHIFYHYSPVLGQVLPDYLAYSTSVDLVTCVVREAPLFAIEAHPFSPTDQLADPFFIQTADNKCFLFAEYCSNSGLFQSQIWYWKFNGTFADLIKDTY</sequence>
<dbReference type="EMBL" id="SOZE01000052">
    <property type="protein sequence ID" value="TFF32166.1"/>
    <property type="molecule type" value="Genomic_DNA"/>
</dbReference>